<protein>
    <recommendedName>
        <fullName evidence="2">Aerotolerance regulator N-terminal domain-containing protein</fullName>
    </recommendedName>
</protein>
<proteinExistence type="predicted"/>
<dbReference type="InterPro" id="IPR024163">
    <property type="entry name" value="Aerotolerance_reg_N"/>
</dbReference>
<dbReference type="Pfam" id="PF07584">
    <property type="entry name" value="BatA"/>
    <property type="match status" value="1"/>
</dbReference>
<dbReference type="SUPFAM" id="SSF52317">
    <property type="entry name" value="Class I glutamine amidotransferase-like"/>
    <property type="match status" value="1"/>
</dbReference>
<dbReference type="InterPro" id="IPR036465">
    <property type="entry name" value="vWFA_dom_sf"/>
</dbReference>
<dbReference type="InterPro" id="IPR011933">
    <property type="entry name" value="Double_TM_dom"/>
</dbReference>
<dbReference type="OrthoDB" id="9810200at2"/>
<organism evidence="3 4">
    <name type="scientific">Fodinibius salipaludis</name>
    <dbReference type="NCBI Taxonomy" id="2032627"/>
    <lineage>
        <taxon>Bacteria</taxon>
        <taxon>Pseudomonadati</taxon>
        <taxon>Balneolota</taxon>
        <taxon>Balneolia</taxon>
        <taxon>Balneolales</taxon>
        <taxon>Balneolaceae</taxon>
        <taxon>Fodinibius</taxon>
    </lineage>
</organism>
<evidence type="ECO:0000256" key="1">
    <source>
        <dbReference type="SAM" id="Phobius"/>
    </source>
</evidence>
<keyword evidence="1" id="KW-0812">Transmembrane</keyword>
<keyword evidence="4" id="KW-1185">Reference proteome</keyword>
<keyword evidence="1" id="KW-1133">Transmembrane helix</keyword>
<feature type="transmembrane region" description="Helical" evidence="1">
    <location>
        <begin position="681"/>
        <end position="703"/>
    </location>
</feature>
<dbReference type="PANTHER" id="PTHR37464">
    <property type="entry name" value="BLL2463 PROTEIN"/>
    <property type="match status" value="1"/>
</dbReference>
<evidence type="ECO:0000259" key="2">
    <source>
        <dbReference type="Pfam" id="PF07584"/>
    </source>
</evidence>
<dbReference type="AlphaFoldDB" id="A0A2A2G5R5"/>
<dbReference type="EMBL" id="NSKE01000011">
    <property type="protein sequence ID" value="PAU92981.1"/>
    <property type="molecule type" value="Genomic_DNA"/>
</dbReference>
<comment type="caution">
    <text evidence="3">The sequence shown here is derived from an EMBL/GenBank/DDBJ whole genome shotgun (WGS) entry which is preliminary data.</text>
</comment>
<dbReference type="InterPro" id="IPR029062">
    <property type="entry name" value="Class_I_gatase-like"/>
</dbReference>
<keyword evidence="1" id="KW-0472">Membrane</keyword>
<dbReference type="RefSeq" id="WP_095607401.1">
    <property type="nucleotide sequence ID" value="NZ_NSKE01000011.1"/>
</dbReference>
<feature type="transmembrane region" description="Helical" evidence="1">
    <location>
        <begin position="56"/>
        <end position="78"/>
    </location>
</feature>
<reference evidence="3 4" key="1">
    <citation type="submission" date="2017-08" db="EMBL/GenBank/DDBJ databases">
        <title>Aliifodinibius alkalisoli sp. nov., isolated from saline alkaline soil.</title>
        <authorList>
            <person name="Liu D."/>
            <person name="Zhang G."/>
        </authorList>
    </citation>
    <scope>NUCLEOTIDE SEQUENCE [LARGE SCALE GENOMIC DNA]</scope>
    <source>
        <strain evidence="3 4">WN023</strain>
    </source>
</reference>
<dbReference type="Gene3D" id="3.40.50.410">
    <property type="entry name" value="von Willebrand factor, type A domain"/>
    <property type="match status" value="1"/>
</dbReference>
<feature type="domain" description="Aerotolerance regulator N-terminal" evidence="2">
    <location>
        <begin position="1"/>
        <end position="76"/>
    </location>
</feature>
<dbReference type="PANTHER" id="PTHR37464:SF1">
    <property type="entry name" value="BLL2463 PROTEIN"/>
    <property type="match status" value="1"/>
</dbReference>
<accession>A0A2A2G5R5</accession>
<name>A0A2A2G5R5_9BACT</name>
<evidence type="ECO:0000313" key="3">
    <source>
        <dbReference type="EMBL" id="PAU92981.1"/>
    </source>
</evidence>
<dbReference type="Gene3D" id="3.40.50.880">
    <property type="match status" value="1"/>
</dbReference>
<dbReference type="Proteomes" id="UP000218831">
    <property type="component" value="Unassembled WGS sequence"/>
</dbReference>
<dbReference type="Gene3D" id="2.60.40.10">
    <property type="entry name" value="Immunoglobulins"/>
    <property type="match status" value="1"/>
</dbReference>
<sequence>MNFLNPLFLLGLLAVALPVIIHLINLKRPQKVAFSTLSFFNELRKSTIRRIRIKQYLLLALRTLAVLFLALALARPFLPPTITGSASSDEPRSVAILIDNSASMSRVGTDGPLIEQAKDVVGRIIRNGNSDDKFLLKTTNITDATNAGFVSGNRAIAQLDNITSVNRGHYTADQFKEVYEQLKDTPEGQSVLYVISDGQVSQLSSLEDVDLGDESEAKSISVQLIQLEEVQQQNVAVKSVSLESQLLSPGSPITLSVKVENTGNTAVANQFLSLELGGEMTGQYETSLEPGETKDFLFELVPEEVGYLSGQILLEGDEVGFDNTRHFVVHIPQQRSILLVNNSQESSSFTSYIAPALEAARQTNARILFEEKQMNNIEQGEWSEYDGLILNGLTSIPSYWHRGLREYVQGGGGILFFPSEQGEIASYNQFFSLFNAGQFDNVIGEYGSFETVTKMGELEEGHPVLDGIFNKEKDEDIRVDLPSIFYYYHYEPASNSNSLTLLEAANDDVLLAEHPFGEGMLLTSTLGADPGWSNFPVNPLFAPMYYRTILYASSPERGGLQQHQLGNTFEWVEPISETDITLTINGTDYKPEVERQVDGMKIVYEGRGWEPGILEISAEDQKIKVSVNQDIMESYFDTLDEEQWQNIMDEKVYTPDMIAANDLSNDKLDEQLRSSVFGKEIWNWFIWVALLFLVTETLVTRLFKAESTS</sequence>
<dbReference type="InterPro" id="IPR013783">
    <property type="entry name" value="Ig-like_fold"/>
</dbReference>
<gene>
    <name evidence="3" type="ORF">CK503_13725</name>
</gene>
<feature type="transmembrane region" description="Helical" evidence="1">
    <location>
        <begin position="6"/>
        <end position="26"/>
    </location>
</feature>
<dbReference type="SUPFAM" id="SSF53300">
    <property type="entry name" value="vWA-like"/>
    <property type="match status" value="1"/>
</dbReference>
<dbReference type="NCBIfam" id="TIGR02226">
    <property type="entry name" value="two_anch"/>
    <property type="match status" value="1"/>
</dbReference>
<evidence type="ECO:0000313" key="4">
    <source>
        <dbReference type="Proteomes" id="UP000218831"/>
    </source>
</evidence>